<dbReference type="EMBL" id="PQXN01000296">
    <property type="protein sequence ID" value="TGO47015.1"/>
    <property type="molecule type" value="Genomic_DNA"/>
</dbReference>
<protein>
    <recommendedName>
        <fullName evidence="3">Heterokaryon incompatibility domain-containing protein</fullName>
    </recommendedName>
</protein>
<accession>A0A4Z1HE34</accession>
<sequence length="284" mass="32460">MALQLKPSKITPNGTASSSIYGNQGCFFNRRDAPRCHISLKVDGKINALYNCTKSTTHALDDLNVCPLESRGWVLQECLLSPRTVHFTRERVFWDCYTKFVSESSPFDFNTAENSRATGSWLKEPLSIGNWDRIVVNYSGHRLTYESDRLIALAGIADQIQQQTEDEYFAGMWYNNLLAQLLWSLRGDRVDRRISPRRAPTWSWASVTSQVMVQPKFPTKFAFCKILKVEKTASNYQLGDMPNVVLWLSCPPSSLSQAIQPDTMALVRTLRGYFQLEFDCRVDY</sequence>
<proteinExistence type="predicted"/>
<comment type="caution">
    <text evidence="1">The sequence shown here is derived from an EMBL/GenBank/DDBJ whole genome shotgun (WGS) entry which is preliminary data.</text>
</comment>
<dbReference type="PANTHER" id="PTHR33112:SF15">
    <property type="entry name" value="HETEROKARYON INCOMPATIBILITY DOMAIN-CONTAINING PROTEIN"/>
    <property type="match status" value="1"/>
</dbReference>
<gene>
    <name evidence="1" type="ORF">BCON_0297g00100</name>
</gene>
<organism evidence="1 2">
    <name type="scientific">Botryotinia convoluta</name>
    <dbReference type="NCBI Taxonomy" id="54673"/>
    <lineage>
        <taxon>Eukaryota</taxon>
        <taxon>Fungi</taxon>
        <taxon>Dikarya</taxon>
        <taxon>Ascomycota</taxon>
        <taxon>Pezizomycotina</taxon>
        <taxon>Leotiomycetes</taxon>
        <taxon>Helotiales</taxon>
        <taxon>Sclerotiniaceae</taxon>
        <taxon>Botryotinia</taxon>
    </lineage>
</organism>
<dbReference type="OrthoDB" id="5125733at2759"/>
<evidence type="ECO:0000313" key="2">
    <source>
        <dbReference type="Proteomes" id="UP000297527"/>
    </source>
</evidence>
<evidence type="ECO:0000313" key="1">
    <source>
        <dbReference type="EMBL" id="TGO47015.1"/>
    </source>
</evidence>
<reference evidence="1 2" key="1">
    <citation type="submission" date="2017-12" db="EMBL/GenBank/DDBJ databases">
        <title>Comparative genomics of Botrytis spp.</title>
        <authorList>
            <person name="Valero-Jimenez C.A."/>
            <person name="Tapia P."/>
            <person name="Veloso J."/>
            <person name="Silva-Moreno E."/>
            <person name="Staats M."/>
            <person name="Valdes J.H."/>
            <person name="Van Kan J.A.L."/>
        </authorList>
    </citation>
    <scope>NUCLEOTIDE SEQUENCE [LARGE SCALE GENOMIC DNA]</scope>
    <source>
        <strain evidence="1 2">MUCL11595</strain>
    </source>
</reference>
<keyword evidence="2" id="KW-1185">Reference proteome</keyword>
<dbReference type="AlphaFoldDB" id="A0A4Z1HE34"/>
<name>A0A4Z1HE34_9HELO</name>
<evidence type="ECO:0008006" key="3">
    <source>
        <dbReference type="Google" id="ProtNLM"/>
    </source>
</evidence>
<dbReference type="PANTHER" id="PTHR33112">
    <property type="entry name" value="DOMAIN PROTEIN, PUTATIVE-RELATED"/>
    <property type="match status" value="1"/>
</dbReference>
<dbReference type="Proteomes" id="UP000297527">
    <property type="component" value="Unassembled WGS sequence"/>
</dbReference>